<dbReference type="Gene3D" id="1.10.340.70">
    <property type="match status" value="1"/>
</dbReference>
<feature type="compositionally biased region" description="Acidic residues" evidence="1">
    <location>
        <begin position="302"/>
        <end position="312"/>
    </location>
</feature>
<dbReference type="InterPro" id="IPR041588">
    <property type="entry name" value="Integrase_H2C2"/>
</dbReference>
<feature type="compositionally biased region" description="Basic and acidic residues" evidence="1">
    <location>
        <begin position="412"/>
        <end position="427"/>
    </location>
</feature>
<evidence type="ECO:0000256" key="1">
    <source>
        <dbReference type="SAM" id="MobiDB-lite"/>
    </source>
</evidence>
<accession>A0ABR0JXK6</accession>
<keyword evidence="4" id="KW-1185">Reference proteome</keyword>
<dbReference type="EMBL" id="JAVRRG010000193">
    <property type="protein sequence ID" value="KAK5079489.1"/>
    <property type="molecule type" value="Genomic_DNA"/>
</dbReference>
<proteinExistence type="predicted"/>
<feature type="compositionally biased region" description="Polar residues" evidence="1">
    <location>
        <begin position="392"/>
        <end position="411"/>
    </location>
</feature>
<feature type="region of interest" description="Disordered" evidence="1">
    <location>
        <begin position="284"/>
        <end position="332"/>
    </location>
</feature>
<comment type="caution">
    <text evidence="3">The sequence shown here is derived from an EMBL/GenBank/DDBJ whole genome shotgun (WGS) entry which is preliminary data.</text>
</comment>
<reference evidence="3 4" key="1">
    <citation type="submission" date="2023-08" db="EMBL/GenBank/DDBJ databases">
        <title>Black Yeasts Isolated from many extreme environments.</title>
        <authorList>
            <person name="Coleine C."/>
            <person name="Stajich J.E."/>
            <person name="Selbmann L."/>
        </authorList>
    </citation>
    <scope>NUCLEOTIDE SEQUENCE [LARGE SCALE GENOMIC DNA]</scope>
    <source>
        <strain evidence="3 4">CCFEE 5885</strain>
    </source>
</reference>
<dbReference type="Pfam" id="PF17921">
    <property type="entry name" value="Integrase_H2C2"/>
    <property type="match status" value="1"/>
</dbReference>
<evidence type="ECO:0000313" key="3">
    <source>
        <dbReference type="EMBL" id="KAK5079489.1"/>
    </source>
</evidence>
<gene>
    <name evidence="3" type="ORF">LTR24_009249</name>
</gene>
<name>A0ABR0JXK6_9EURO</name>
<protein>
    <recommendedName>
        <fullName evidence="2">Integrase zinc-binding domain-containing protein</fullName>
    </recommendedName>
</protein>
<evidence type="ECO:0000259" key="2">
    <source>
        <dbReference type="Pfam" id="PF17921"/>
    </source>
</evidence>
<sequence>MPHYQSSDGMNYMSGSHHATYSPVTTTYPSYTSPYSATSASQAAYYLPQSTTASMPYSVRPPPRSVTLPSQHRILSRGGYCPPTTQSQHAAHLPLRTPLAVDFSVVDTEEQDSVNCGTMKSEPIEPPIQGYPNVDAFDNLMKKYASPVFEFSSGIDMRNLSYVAELSPKKQDKALIHARRAANIRTVLIDKKTTSVESAQFRFWVKKMFQLHPSDPSNRRKICHEGKPVAIREKLFKILTRAHQKCQHGGRDKTSAQVRRVYSWVPKELISRFVKLCPTCQIRRGMNRNSPHEEAKSLPDFNDTDSPPDEDVSSPKSRHESTISTQESCLLDMPTQLVNGSTAFRSQNRWLSGYQPPHSAYDGMYSSTTTTGEVPSFSTVNGMSSFDQHVMHSSSHMATMSNASPSHSRPMSSHEAHFKQDSRYCYD</sequence>
<organism evidence="3 4">
    <name type="scientific">Lithohypha guttulata</name>
    <dbReference type="NCBI Taxonomy" id="1690604"/>
    <lineage>
        <taxon>Eukaryota</taxon>
        <taxon>Fungi</taxon>
        <taxon>Dikarya</taxon>
        <taxon>Ascomycota</taxon>
        <taxon>Pezizomycotina</taxon>
        <taxon>Eurotiomycetes</taxon>
        <taxon>Chaetothyriomycetidae</taxon>
        <taxon>Chaetothyriales</taxon>
        <taxon>Trichomeriaceae</taxon>
        <taxon>Lithohypha</taxon>
    </lineage>
</organism>
<evidence type="ECO:0000313" key="4">
    <source>
        <dbReference type="Proteomes" id="UP001345013"/>
    </source>
</evidence>
<feature type="domain" description="Integrase zinc-binding" evidence="2">
    <location>
        <begin position="236"/>
        <end position="283"/>
    </location>
</feature>
<dbReference type="Proteomes" id="UP001345013">
    <property type="component" value="Unassembled WGS sequence"/>
</dbReference>
<feature type="region of interest" description="Disordered" evidence="1">
    <location>
        <begin position="392"/>
        <end position="427"/>
    </location>
</feature>